<reference evidence="2 3" key="1">
    <citation type="submission" date="2019-03" db="EMBL/GenBank/DDBJ databases">
        <title>Complete genome sequence of the plant growth promoting strain Pseudomonas fluorescens LBUM677.</title>
        <authorList>
            <person name="Novinscak A."/>
            <person name="Joly D."/>
            <person name="Filion M."/>
        </authorList>
    </citation>
    <scope>NUCLEOTIDE SEQUENCE [LARGE SCALE GENOMIC DNA]</scope>
    <source>
        <strain evidence="2 3">LBUM677</strain>
    </source>
</reference>
<sequence>MSWDSVSYWIEHHPGLASWVQAVGSIAAIMAAIWIASRDSRMRRIAEAESEKNAVIRAEAVVKEAALRVRLAIDVHEGLTPPQKEMISTGLNQSLQHLTEVISSNGVKSVVYTQLFLTRVAVEDVALLVSAITPEDSWSEYSLQSVQKRLDGIESAHSALVAMH</sequence>
<proteinExistence type="predicted"/>
<gene>
    <name evidence="2" type="ORF">E4T63_12695</name>
</gene>
<accession>A0AAP9CII9</accession>
<evidence type="ECO:0000256" key="1">
    <source>
        <dbReference type="SAM" id="Phobius"/>
    </source>
</evidence>
<name>A0AAP9CII9_PSEFL</name>
<dbReference type="EMBL" id="CP038438">
    <property type="protein sequence ID" value="QBX41398.1"/>
    <property type="molecule type" value="Genomic_DNA"/>
</dbReference>
<evidence type="ECO:0000313" key="2">
    <source>
        <dbReference type="EMBL" id="QBX41398.1"/>
    </source>
</evidence>
<keyword evidence="1" id="KW-0812">Transmembrane</keyword>
<protein>
    <recommendedName>
        <fullName evidence="4">DUF4760 domain-containing protein</fullName>
    </recommendedName>
</protein>
<organism evidence="2 3">
    <name type="scientific">Pseudomonas fluorescens</name>
    <dbReference type="NCBI Taxonomy" id="294"/>
    <lineage>
        <taxon>Bacteria</taxon>
        <taxon>Pseudomonadati</taxon>
        <taxon>Pseudomonadota</taxon>
        <taxon>Gammaproteobacteria</taxon>
        <taxon>Pseudomonadales</taxon>
        <taxon>Pseudomonadaceae</taxon>
        <taxon>Pseudomonas</taxon>
    </lineage>
</organism>
<feature type="transmembrane region" description="Helical" evidence="1">
    <location>
        <begin position="16"/>
        <end position="36"/>
    </location>
</feature>
<keyword evidence="1" id="KW-1133">Transmembrane helix</keyword>
<dbReference type="AlphaFoldDB" id="A0AAP9CII9"/>
<evidence type="ECO:0000313" key="3">
    <source>
        <dbReference type="Proteomes" id="UP000295797"/>
    </source>
</evidence>
<dbReference type="Proteomes" id="UP000295797">
    <property type="component" value="Chromosome"/>
</dbReference>
<evidence type="ECO:0008006" key="4">
    <source>
        <dbReference type="Google" id="ProtNLM"/>
    </source>
</evidence>
<keyword evidence="1" id="KW-0472">Membrane</keyword>
<dbReference type="RefSeq" id="WP_135295625.1">
    <property type="nucleotide sequence ID" value="NZ_CP038438.1"/>
</dbReference>